<dbReference type="CDD" id="cd04480">
    <property type="entry name" value="RPA1_DBD_A_like"/>
    <property type="match status" value="1"/>
</dbReference>
<protein>
    <recommendedName>
        <fullName evidence="3">DUF223 domain-containing protein</fullName>
    </recommendedName>
</protein>
<feature type="non-terminal residue" evidence="1">
    <location>
        <position position="189"/>
    </location>
</feature>
<dbReference type="Gene3D" id="2.40.50.140">
    <property type="entry name" value="Nucleic acid-binding proteins"/>
    <property type="match status" value="1"/>
</dbReference>
<evidence type="ECO:0008006" key="3">
    <source>
        <dbReference type="Google" id="ProtNLM"/>
    </source>
</evidence>
<organism evidence="1 2">
    <name type="scientific">Thlaspi arvense</name>
    <name type="common">Field penny-cress</name>
    <dbReference type="NCBI Taxonomy" id="13288"/>
    <lineage>
        <taxon>Eukaryota</taxon>
        <taxon>Viridiplantae</taxon>
        <taxon>Streptophyta</taxon>
        <taxon>Embryophyta</taxon>
        <taxon>Tracheophyta</taxon>
        <taxon>Spermatophyta</taxon>
        <taxon>Magnoliopsida</taxon>
        <taxon>eudicotyledons</taxon>
        <taxon>Gunneridae</taxon>
        <taxon>Pentapetalae</taxon>
        <taxon>rosids</taxon>
        <taxon>malvids</taxon>
        <taxon>Brassicales</taxon>
        <taxon>Brassicaceae</taxon>
        <taxon>Thlaspideae</taxon>
        <taxon>Thlaspi</taxon>
    </lineage>
</organism>
<dbReference type="InterPro" id="IPR012340">
    <property type="entry name" value="NA-bd_OB-fold"/>
</dbReference>
<name>A0AAU9SD69_THLAR</name>
<sequence>MFAINVVAIPASANYTIFEDLRLGRSTQQVVGRLIRFWDARNINKNGEFLRIVLLLLDEKTYTHTHTHTHTTYLFFYIYVIHGFIPASLANQYRQTLIEDAIFNIGGFEVGRCTKVYKITDHPFVLHFIASTTIAQASDVSLSIKHEKFLLRNSDHLQALANTNLELPGSNLDNPSSMQPLVVWFLIDT</sequence>
<keyword evidence="2" id="KW-1185">Reference proteome</keyword>
<proteinExistence type="predicted"/>
<dbReference type="EMBL" id="OU466861">
    <property type="protein sequence ID" value="CAH2065459.1"/>
    <property type="molecule type" value="Genomic_DNA"/>
</dbReference>
<evidence type="ECO:0000313" key="1">
    <source>
        <dbReference type="EMBL" id="CAH2065459.1"/>
    </source>
</evidence>
<dbReference type="Proteomes" id="UP000836841">
    <property type="component" value="Chromosome 5"/>
</dbReference>
<gene>
    <name evidence="1" type="ORF">TAV2_LOCUS17294</name>
</gene>
<dbReference type="AlphaFoldDB" id="A0AAU9SD69"/>
<evidence type="ECO:0000313" key="2">
    <source>
        <dbReference type="Proteomes" id="UP000836841"/>
    </source>
</evidence>
<reference evidence="1 2" key="1">
    <citation type="submission" date="2022-03" db="EMBL/GenBank/DDBJ databases">
        <authorList>
            <person name="Nunn A."/>
            <person name="Chopra R."/>
            <person name="Nunn A."/>
            <person name="Contreras Garrido A."/>
        </authorList>
    </citation>
    <scope>NUCLEOTIDE SEQUENCE [LARGE SCALE GENOMIC DNA]</scope>
</reference>
<dbReference type="SUPFAM" id="SSF50249">
    <property type="entry name" value="Nucleic acid-binding proteins"/>
    <property type="match status" value="1"/>
</dbReference>
<accession>A0AAU9SD69</accession>